<dbReference type="InterPro" id="IPR000873">
    <property type="entry name" value="AMP-dep_synth/lig_dom"/>
</dbReference>
<dbReference type="EMBL" id="AXNT01000127">
    <property type="protein sequence ID" value="KGM01176.1"/>
    <property type="molecule type" value="Genomic_DNA"/>
</dbReference>
<dbReference type="CDD" id="cd05907">
    <property type="entry name" value="VL_LC_FACS_like"/>
    <property type="match status" value="1"/>
</dbReference>
<evidence type="ECO:0000256" key="3">
    <source>
        <dbReference type="ARBA" id="ARBA00022832"/>
    </source>
</evidence>
<evidence type="ECO:0000313" key="8">
    <source>
        <dbReference type="Proteomes" id="UP000029833"/>
    </source>
</evidence>
<keyword evidence="8" id="KW-1185">Reference proteome</keyword>
<dbReference type="Proteomes" id="UP000029833">
    <property type="component" value="Unassembled WGS sequence"/>
</dbReference>
<organism evidence="7 8">
    <name type="scientific">Cellulomonas cellasea DSM 20118</name>
    <dbReference type="NCBI Taxonomy" id="1408250"/>
    <lineage>
        <taxon>Bacteria</taxon>
        <taxon>Bacillati</taxon>
        <taxon>Actinomycetota</taxon>
        <taxon>Actinomycetes</taxon>
        <taxon>Micrococcales</taxon>
        <taxon>Cellulomonadaceae</taxon>
        <taxon>Cellulomonas</taxon>
    </lineage>
</organism>
<dbReference type="SUPFAM" id="SSF56801">
    <property type="entry name" value="Acetyl-CoA synthetase-like"/>
    <property type="match status" value="1"/>
</dbReference>
<keyword evidence="4" id="KW-0443">Lipid metabolism</keyword>
<dbReference type="RefSeq" id="WP_034633336.1">
    <property type="nucleotide sequence ID" value="NZ_AXNT01000127.1"/>
</dbReference>
<comment type="caution">
    <text evidence="7">The sequence shown here is derived from an EMBL/GenBank/DDBJ whole genome shotgun (WGS) entry which is preliminary data.</text>
</comment>
<dbReference type="OrthoDB" id="9803968at2"/>
<evidence type="ECO:0000259" key="6">
    <source>
        <dbReference type="Pfam" id="PF00501"/>
    </source>
</evidence>
<dbReference type="Pfam" id="PF00501">
    <property type="entry name" value="AMP-binding"/>
    <property type="match status" value="1"/>
</dbReference>
<proteinExistence type="inferred from homology"/>
<evidence type="ECO:0000256" key="1">
    <source>
        <dbReference type="ARBA" id="ARBA00006432"/>
    </source>
</evidence>
<dbReference type="STRING" id="1408250.Q760_03365"/>
<dbReference type="Gene3D" id="3.40.50.12780">
    <property type="entry name" value="N-terminal domain of ligase-like"/>
    <property type="match status" value="1"/>
</dbReference>
<dbReference type="Pfam" id="PF23562">
    <property type="entry name" value="AMP-binding_C_3"/>
    <property type="match status" value="1"/>
</dbReference>
<reference evidence="7 8" key="1">
    <citation type="submission" date="2013-10" db="EMBL/GenBank/DDBJ databases">
        <authorList>
            <person name="Wang G."/>
            <person name="Zhuang W."/>
        </authorList>
    </citation>
    <scope>NUCLEOTIDE SEQUENCE [LARGE SCALE GENOMIC DNA]</scope>
    <source>
        <strain evidence="7 8">DSM 20118</strain>
    </source>
</reference>
<evidence type="ECO:0000256" key="4">
    <source>
        <dbReference type="ARBA" id="ARBA00023098"/>
    </source>
</evidence>
<dbReference type="InterPro" id="IPR020845">
    <property type="entry name" value="AMP-binding_CS"/>
</dbReference>
<dbReference type="PANTHER" id="PTHR43272">
    <property type="entry name" value="LONG-CHAIN-FATTY-ACID--COA LIGASE"/>
    <property type="match status" value="1"/>
</dbReference>
<keyword evidence="3" id="KW-0276">Fatty acid metabolism</keyword>
<dbReference type="PROSITE" id="PS00455">
    <property type="entry name" value="AMP_BINDING"/>
    <property type="match status" value="1"/>
</dbReference>
<protein>
    <recommendedName>
        <fullName evidence="5">Acyl-CoA synthetase</fullName>
    </recommendedName>
</protein>
<comment type="similarity">
    <text evidence="1">Belongs to the ATP-dependent AMP-binding enzyme family.</text>
</comment>
<name>A0A0A0B7F8_9CELL</name>
<feature type="domain" description="AMP-dependent synthetase/ligase" evidence="6">
    <location>
        <begin position="24"/>
        <end position="427"/>
    </location>
</feature>
<accession>A0A0A0B7F8</accession>
<dbReference type="AlphaFoldDB" id="A0A0A0B7F8"/>
<sequence>MDEIHTPALVEARPDENLNDLLAARVAATPDRPLIEIKSPGDGPWIPLTARAFDAEVVALAKGLVARGVQPGDRVGIMSRTRYEWTLLDWATWAAGAVPVPVYETSSAEQVLWILTDADVSLLVVESADHAATVAEVRADAPNLREVLVLDDGAVETLVAGGTGTDDAEIVRRRALADLDDVATIIYTSGTTGRPKGARLTHGNFSVLTRNAVEGLDEVVSTPGARTLLFMPLAHVFARFVEVLCIPAGAVLGHTPDTKNLLADLASFQPTFILSVPRVFEKVYNSSEQKAAAGGKLKVFRWAAATSIAYSRATETAGGPGLGLTLQHKVADVLVYKKLRHALGGRCEWAISGGAPLGERLGHFYRGIGFRVLEGYGLTETTAPATVNMPGRTKIGTVGPPLPGCGIRIQEDGEIEVKGPHVFAGYHNNDAATAEAFHDGWFRTGDLGSLDDDGFLRITGRKKEIIVTAGGKNVAPAVLEDRLRSHALVSQVVVVGDARPFIGALVTLDAEALPGWLSAHGHKEMTVAEAAQDPDVLASIEKAVERANRAVSRAESIRKYRILDTDLTIANGYLTPKLSVRRAQVIKDFAAEIDALYDSAPAE</sequence>
<evidence type="ECO:0000313" key="7">
    <source>
        <dbReference type="EMBL" id="KGM01176.1"/>
    </source>
</evidence>
<gene>
    <name evidence="7" type="ORF">Q760_03365</name>
</gene>
<dbReference type="InterPro" id="IPR042099">
    <property type="entry name" value="ANL_N_sf"/>
</dbReference>
<dbReference type="PANTHER" id="PTHR43272:SF32">
    <property type="entry name" value="AMP-DEPENDENT SYNTHETASE_LIGASE DOMAIN-CONTAINING PROTEIN"/>
    <property type="match status" value="1"/>
</dbReference>
<dbReference type="GO" id="GO:0004467">
    <property type="term" value="F:long-chain fatty acid-CoA ligase activity"/>
    <property type="evidence" value="ECO:0007669"/>
    <property type="project" value="TreeGrafter"/>
</dbReference>
<dbReference type="GO" id="GO:0016020">
    <property type="term" value="C:membrane"/>
    <property type="evidence" value="ECO:0007669"/>
    <property type="project" value="TreeGrafter"/>
</dbReference>
<keyword evidence="2 7" id="KW-0436">Ligase</keyword>
<evidence type="ECO:0000256" key="5">
    <source>
        <dbReference type="ARBA" id="ARBA00032875"/>
    </source>
</evidence>
<evidence type="ECO:0000256" key="2">
    <source>
        <dbReference type="ARBA" id="ARBA00022598"/>
    </source>
</evidence>